<accession>A0A1Y3AZQ3</accession>
<evidence type="ECO:0000256" key="2">
    <source>
        <dbReference type="ARBA" id="ARBA00009160"/>
    </source>
</evidence>
<evidence type="ECO:0000256" key="4">
    <source>
        <dbReference type="ARBA" id="ARBA00022989"/>
    </source>
</evidence>
<dbReference type="PANTHER" id="PTHR21346:SF0">
    <property type="entry name" value="RE45833P"/>
    <property type="match status" value="1"/>
</dbReference>
<evidence type="ECO:0000313" key="7">
    <source>
        <dbReference type="Proteomes" id="UP000194236"/>
    </source>
</evidence>
<dbReference type="OrthoDB" id="163794at2759"/>
<evidence type="ECO:0000256" key="3">
    <source>
        <dbReference type="ARBA" id="ARBA00022692"/>
    </source>
</evidence>
<reference evidence="6 7" key="1">
    <citation type="submission" date="2017-03" db="EMBL/GenBank/DDBJ databases">
        <title>Genome Survey of Euroglyphus maynei.</title>
        <authorList>
            <person name="Arlian L.G."/>
            <person name="Morgan M.S."/>
            <person name="Rider S.D."/>
        </authorList>
    </citation>
    <scope>NUCLEOTIDE SEQUENCE [LARGE SCALE GENOMIC DNA]</scope>
    <source>
        <strain evidence="6">Arlian Lab</strain>
        <tissue evidence="6">Whole body</tissue>
    </source>
</reference>
<gene>
    <name evidence="6" type="ORF">BLA29_000065</name>
</gene>
<evidence type="ECO:0000256" key="1">
    <source>
        <dbReference type="ARBA" id="ARBA00004374"/>
    </source>
</evidence>
<proteinExistence type="inferred from homology"/>
<dbReference type="InterPro" id="IPR007014">
    <property type="entry name" value="FUN14"/>
</dbReference>
<dbReference type="GO" id="GO:0000422">
    <property type="term" value="P:autophagy of mitochondrion"/>
    <property type="evidence" value="ECO:0007669"/>
    <property type="project" value="TreeGrafter"/>
</dbReference>
<keyword evidence="5" id="KW-0472">Membrane</keyword>
<dbReference type="EMBL" id="MUJZ01054162">
    <property type="protein sequence ID" value="OTF72886.1"/>
    <property type="molecule type" value="Genomic_DNA"/>
</dbReference>
<comment type="caution">
    <text evidence="6">The sequence shown here is derived from an EMBL/GenBank/DDBJ whole genome shotgun (WGS) entry which is preliminary data.</text>
</comment>
<dbReference type="Pfam" id="PF04930">
    <property type="entry name" value="FUN14"/>
    <property type="match status" value="1"/>
</dbReference>
<comment type="similarity">
    <text evidence="2">Belongs to the FUN14 family.</text>
</comment>
<sequence>MIDQFDMIYANRTGVPSKLLFWFDYGTLQSIPTETIQNRRYERLYRRLIFNTRNFGFYSLATNTTTLNDVISDKSHLIQINKNSNNDLNLMKNLQQQLCQSSPQIFQYPECKIKQSENSVYRGFISPNYKQYWAMYSEYFLKSFHIELRFRAEESLMKVCFDRAAFPENNENNCKVNNDPKEDIVLNVKNPCKGLNTDNCPPLFFTISLYNPPASHKFCTEKSNSDKNIANGNDDGNVPEIFKRFFYDLKKSSNSKQLMAGAMGGVVSGYLAAKFGKLAAIAVGGSMLVIQIAQYNGYIEIDWKKVNQDVQVVKKTMDKNKSQLPAVAQNVRTFVAENAVLAGGFASGFLIGFAWA</sequence>
<keyword evidence="3" id="KW-0812">Transmembrane</keyword>
<comment type="subcellular location">
    <subcellularLocation>
        <location evidence="1">Mitochondrion outer membrane</location>
        <topology evidence="1">Multi-pass membrane protein</topology>
    </subcellularLocation>
</comment>
<dbReference type="PANTHER" id="PTHR21346">
    <property type="entry name" value="FUN14 DOMAIN CONTAINING"/>
    <property type="match status" value="1"/>
</dbReference>
<keyword evidence="4" id="KW-1133">Transmembrane helix</keyword>
<keyword evidence="7" id="KW-1185">Reference proteome</keyword>
<evidence type="ECO:0000313" key="6">
    <source>
        <dbReference type="EMBL" id="OTF72886.1"/>
    </source>
</evidence>
<protein>
    <submittedName>
        <fullName evidence="6">FUN14 domain-containing protein 1B-like protein</fullName>
    </submittedName>
</protein>
<dbReference type="AlphaFoldDB" id="A0A1Y3AZQ3"/>
<dbReference type="Proteomes" id="UP000194236">
    <property type="component" value="Unassembled WGS sequence"/>
</dbReference>
<evidence type="ECO:0000256" key="5">
    <source>
        <dbReference type="ARBA" id="ARBA00023136"/>
    </source>
</evidence>
<dbReference type="GO" id="GO:0005741">
    <property type="term" value="C:mitochondrial outer membrane"/>
    <property type="evidence" value="ECO:0007669"/>
    <property type="project" value="UniProtKB-SubCell"/>
</dbReference>
<name>A0A1Y3AZQ3_EURMA</name>
<organism evidence="6 7">
    <name type="scientific">Euroglyphus maynei</name>
    <name type="common">Mayne's house dust mite</name>
    <dbReference type="NCBI Taxonomy" id="6958"/>
    <lineage>
        <taxon>Eukaryota</taxon>
        <taxon>Metazoa</taxon>
        <taxon>Ecdysozoa</taxon>
        <taxon>Arthropoda</taxon>
        <taxon>Chelicerata</taxon>
        <taxon>Arachnida</taxon>
        <taxon>Acari</taxon>
        <taxon>Acariformes</taxon>
        <taxon>Sarcoptiformes</taxon>
        <taxon>Astigmata</taxon>
        <taxon>Psoroptidia</taxon>
        <taxon>Analgoidea</taxon>
        <taxon>Pyroglyphidae</taxon>
        <taxon>Pyroglyphinae</taxon>
        <taxon>Euroglyphus</taxon>
    </lineage>
</organism>